<dbReference type="RefSeq" id="XP_044715618.1">
    <property type="nucleotide sequence ID" value="XM_044869269.1"/>
</dbReference>
<dbReference type="OrthoDB" id="2603at2759"/>
<dbReference type="AlphaFoldDB" id="A0A9P8MN71"/>
<feature type="transmembrane region" description="Helical" evidence="1">
    <location>
        <begin position="132"/>
        <end position="152"/>
    </location>
</feature>
<evidence type="ECO:0000313" key="2">
    <source>
        <dbReference type="EMBL" id="KAH0958104.1"/>
    </source>
</evidence>
<sequence>MNSATAYRRSTIAPPVFRRPDLEDGTGARRRTFNPVDWPAFKENCDLERASSAEAVPYDPDWDNDGPGSAEPDNIGFAEGLRRILSVYPCRDAQWVVAVLFIVGSTSFTASSFFALMPLVFPETAFPGEMEVAFPTTITIGAGMFFLGGNLATIASFNVNRGPVSDDDALDGEKGYAPPPRYNPALLGSKEWVWFPSGAEFRAVFLPNPAFRAGLVSMSGGLILTTAAVGGNPVLLGSPEDPAFPDRLRNFVLIPLTVGGALLAAGGLALTMLAQERWYKPAVMSVAWHASFWNMLGALSLSLASLYNIVVPEDMLSPAVVNFVGTWLFFLAAYLQWHMVMVFYPRRVK</sequence>
<protein>
    <submittedName>
        <fullName evidence="2">Integral membrane protein</fullName>
    </submittedName>
</protein>
<feature type="transmembrane region" description="Helical" evidence="1">
    <location>
        <begin position="319"/>
        <end position="344"/>
    </location>
</feature>
<keyword evidence="1" id="KW-0812">Transmembrane</keyword>
<keyword evidence="1" id="KW-0472">Membrane</keyword>
<accession>A0A9P8MN71</accession>
<feature type="transmembrane region" description="Helical" evidence="1">
    <location>
        <begin position="286"/>
        <end position="307"/>
    </location>
</feature>
<organism evidence="2 3">
    <name type="scientific">Hirsutella rhossiliensis</name>
    <dbReference type="NCBI Taxonomy" id="111463"/>
    <lineage>
        <taxon>Eukaryota</taxon>
        <taxon>Fungi</taxon>
        <taxon>Dikarya</taxon>
        <taxon>Ascomycota</taxon>
        <taxon>Pezizomycotina</taxon>
        <taxon>Sordariomycetes</taxon>
        <taxon>Hypocreomycetidae</taxon>
        <taxon>Hypocreales</taxon>
        <taxon>Ophiocordycipitaceae</taxon>
        <taxon>Hirsutella</taxon>
    </lineage>
</organism>
<dbReference type="EMBL" id="JAIZPD010000017">
    <property type="protein sequence ID" value="KAH0958104.1"/>
    <property type="molecule type" value="Genomic_DNA"/>
</dbReference>
<dbReference type="Proteomes" id="UP000824596">
    <property type="component" value="Unassembled WGS sequence"/>
</dbReference>
<feature type="transmembrane region" description="Helical" evidence="1">
    <location>
        <begin position="95"/>
        <end position="120"/>
    </location>
</feature>
<evidence type="ECO:0000256" key="1">
    <source>
        <dbReference type="SAM" id="Phobius"/>
    </source>
</evidence>
<gene>
    <name evidence="2" type="ORF">HRG_10799</name>
</gene>
<dbReference type="GeneID" id="68359927"/>
<keyword evidence="3" id="KW-1185">Reference proteome</keyword>
<keyword evidence="1" id="KW-1133">Transmembrane helix</keyword>
<evidence type="ECO:0000313" key="3">
    <source>
        <dbReference type="Proteomes" id="UP000824596"/>
    </source>
</evidence>
<feature type="transmembrane region" description="Helical" evidence="1">
    <location>
        <begin position="251"/>
        <end position="274"/>
    </location>
</feature>
<feature type="transmembrane region" description="Helical" evidence="1">
    <location>
        <begin position="210"/>
        <end position="231"/>
    </location>
</feature>
<proteinExistence type="predicted"/>
<reference evidence="2" key="1">
    <citation type="submission" date="2021-09" db="EMBL/GenBank/DDBJ databases">
        <title>A high-quality genome of the endoparasitic fungus Hirsutella rhossiliensis with a comparison of Hirsutella genomes reveals transposable elements contributing to genome size variation.</title>
        <authorList>
            <person name="Lin R."/>
            <person name="Jiao Y."/>
            <person name="Sun X."/>
            <person name="Ling J."/>
            <person name="Xie B."/>
            <person name="Cheng X."/>
        </authorList>
    </citation>
    <scope>NUCLEOTIDE SEQUENCE</scope>
    <source>
        <strain evidence="2">HR02</strain>
    </source>
</reference>
<name>A0A9P8MN71_9HYPO</name>
<comment type="caution">
    <text evidence="2">The sequence shown here is derived from an EMBL/GenBank/DDBJ whole genome shotgun (WGS) entry which is preliminary data.</text>
</comment>